<evidence type="ECO:0000256" key="1">
    <source>
        <dbReference type="ARBA" id="ARBA00004831"/>
    </source>
</evidence>
<dbReference type="RefSeq" id="WP_188900092.1">
    <property type="nucleotide sequence ID" value="NZ_BMOM01000001.1"/>
</dbReference>
<dbReference type="InterPro" id="IPR002042">
    <property type="entry name" value="Uricase"/>
</dbReference>
<dbReference type="Gene3D" id="3.10.270.10">
    <property type="entry name" value="Urate Oxidase"/>
    <property type="match status" value="1"/>
</dbReference>
<keyword evidence="4 5" id="KW-0560">Oxidoreductase</keyword>
<dbReference type="EMBL" id="BMOM01000001">
    <property type="protein sequence ID" value="GGL95848.1"/>
    <property type="molecule type" value="Genomic_DNA"/>
</dbReference>
<evidence type="ECO:0000256" key="4">
    <source>
        <dbReference type="ARBA" id="ARBA00023002"/>
    </source>
</evidence>
<sequence>MTQTQHPPRAQVRMGENQYGKADVRLFKVFRDEPRHEIKDVWVRALMTGDFDAAHVAGDNTDLIATDTVRNTIYALAKDQLTTSVEEFGKALIRHFVSAGPKVTGGSVHFTEHTWGRMLSGGQEHDHAFVRQMPKHTAWVEGDGQTFKVTSGIDELYVLKTTNSGWEGYLKEQYTSLPETNDRILATVVTAKWEYAAESCDYEDVWQRVMNALMDKFPDHYSPSVQNLLFVFGEEVLTRCPEISRIHFSFPNRHHIPYNLERYGVDNPNTIFHADAEPFGLIEGWVERA</sequence>
<comment type="pathway">
    <text evidence="1 5">Purine metabolism; urate degradation; (S)-allantoin from urate: step 1/3.</text>
</comment>
<keyword evidence="8" id="KW-1185">Reference proteome</keyword>
<dbReference type="PRINTS" id="PR00093">
    <property type="entry name" value="URICASE"/>
</dbReference>
<evidence type="ECO:0000256" key="6">
    <source>
        <dbReference type="RuleBase" id="RU004455"/>
    </source>
</evidence>
<accession>A0ABQ2GHK8</accession>
<protein>
    <recommendedName>
        <fullName evidence="5 6">Uricase</fullName>
        <ecNumber evidence="5 6">1.7.3.3</ecNumber>
    </recommendedName>
    <alternativeName>
        <fullName evidence="5">Urate oxidase</fullName>
    </alternativeName>
</protein>
<name>A0ABQ2GHK8_9DEIO</name>
<dbReference type="SUPFAM" id="SSF55620">
    <property type="entry name" value="Tetrahydrobiopterin biosynthesis enzymes-like"/>
    <property type="match status" value="2"/>
</dbReference>
<comment type="catalytic activity">
    <reaction evidence="5 6">
        <text>urate + O2 + H2O = 5-hydroxyisourate + H2O2</text>
        <dbReference type="Rhea" id="RHEA:21368"/>
        <dbReference type="ChEBI" id="CHEBI:15377"/>
        <dbReference type="ChEBI" id="CHEBI:15379"/>
        <dbReference type="ChEBI" id="CHEBI:16240"/>
        <dbReference type="ChEBI" id="CHEBI:17775"/>
        <dbReference type="ChEBI" id="CHEBI:18072"/>
        <dbReference type="EC" id="1.7.3.3"/>
    </reaction>
</comment>
<comment type="caution">
    <text evidence="7">The sequence shown here is derived from an EMBL/GenBank/DDBJ whole genome shotgun (WGS) entry which is preliminary data.</text>
</comment>
<dbReference type="Pfam" id="PF01014">
    <property type="entry name" value="Uricase"/>
    <property type="match status" value="2"/>
</dbReference>
<comment type="similarity">
    <text evidence="2 5 6">Belongs to the uricase family.</text>
</comment>
<dbReference type="PANTHER" id="PTHR42874">
    <property type="entry name" value="URICASE"/>
    <property type="match status" value="1"/>
</dbReference>
<evidence type="ECO:0000256" key="2">
    <source>
        <dbReference type="ARBA" id="ARBA00009760"/>
    </source>
</evidence>
<dbReference type="EC" id="1.7.3.3" evidence="5 6"/>
<keyword evidence="3 5" id="KW-0659">Purine metabolism</keyword>
<dbReference type="PIRSF" id="PIRSF000241">
    <property type="entry name" value="Urate_oxidase"/>
    <property type="match status" value="1"/>
</dbReference>
<comment type="function">
    <text evidence="5 6">Catalyzes the oxidation of uric acid to 5-hydroxyisourate, which is further processed to form (S)-allantoin.</text>
</comment>
<evidence type="ECO:0000313" key="7">
    <source>
        <dbReference type="EMBL" id="GGL95848.1"/>
    </source>
</evidence>
<dbReference type="PANTHER" id="PTHR42874:SF1">
    <property type="entry name" value="URICASE"/>
    <property type="match status" value="1"/>
</dbReference>
<dbReference type="NCBIfam" id="TIGR03383">
    <property type="entry name" value="urate_oxi"/>
    <property type="match status" value="1"/>
</dbReference>
<dbReference type="Proteomes" id="UP000661918">
    <property type="component" value="Unassembled WGS sequence"/>
</dbReference>
<organism evidence="7 8">
    <name type="scientific">Deinococcus aerophilus</name>
    <dbReference type="NCBI Taxonomy" id="522488"/>
    <lineage>
        <taxon>Bacteria</taxon>
        <taxon>Thermotogati</taxon>
        <taxon>Deinococcota</taxon>
        <taxon>Deinococci</taxon>
        <taxon>Deinococcales</taxon>
        <taxon>Deinococcaceae</taxon>
        <taxon>Deinococcus</taxon>
    </lineage>
</organism>
<proteinExistence type="inferred from homology"/>
<evidence type="ECO:0000256" key="3">
    <source>
        <dbReference type="ARBA" id="ARBA00022631"/>
    </source>
</evidence>
<gene>
    <name evidence="7" type="ORF">GCM10010841_00250</name>
</gene>
<evidence type="ECO:0000256" key="5">
    <source>
        <dbReference type="PIRNR" id="PIRNR000241"/>
    </source>
</evidence>
<reference evidence="8" key="1">
    <citation type="journal article" date="2019" name="Int. J. Syst. Evol. Microbiol.">
        <title>The Global Catalogue of Microorganisms (GCM) 10K type strain sequencing project: providing services to taxonomists for standard genome sequencing and annotation.</title>
        <authorList>
            <consortium name="The Broad Institute Genomics Platform"/>
            <consortium name="The Broad Institute Genome Sequencing Center for Infectious Disease"/>
            <person name="Wu L."/>
            <person name="Ma J."/>
        </authorList>
    </citation>
    <scope>NUCLEOTIDE SEQUENCE [LARGE SCALE GENOMIC DNA]</scope>
    <source>
        <strain evidence="8">JCM 15443</strain>
    </source>
</reference>
<evidence type="ECO:0000313" key="8">
    <source>
        <dbReference type="Proteomes" id="UP000661918"/>
    </source>
</evidence>